<keyword evidence="6" id="KW-1185">Reference proteome</keyword>
<keyword evidence="2" id="KW-0012">Acyltransferase</keyword>
<dbReference type="Pfam" id="PF08545">
    <property type="entry name" value="ACP_syn_III"/>
    <property type="match status" value="1"/>
</dbReference>
<reference evidence="5 6" key="1">
    <citation type="submission" date="2019-05" db="EMBL/GenBank/DDBJ databases">
        <title>Draft genome sequence of Nonomuraea zeae DSM 100528.</title>
        <authorList>
            <person name="Saricaoglu S."/>
            <person name="Isik K."/>
        </authorList>
    </citation>
    <scope>NUCLEOTIDE SEQUENCE [LARGE SCALE GENOMIC DNA]</scope>
    <source>
        <strain evidence="5 6">DSM 100528</strain>
    </source>
</reference>
<dbReference type="SUPFAM" id="SSF53901">
    <property type="entry name" value="Thiolase-like"/>
    <property type="match status" value="1"/>
</dbReference>
<dbReference type="GO" id="GO:0044550">
    <property type="term" value="P:secondary metabolite biosynthetic process"/>
    <property type="evidence" value="ECO:0007669"/>
    <property type="project" value="TreeGrafter"/>
</dbReference>
<dbReference type="CDD" id="cd00827">
    <property type="entry name" value="init_cond_enzymes"/>
    <property type="match status" value="1"/>
</dbReference>
<gene>
    <name evidence="5" type="ORF">ETD85_14270</name>
</gene>
<dbReference type="GO" id="GO:0004315">
    <property type="term" value="F:3-oxoacyl-[acyl-carrier-protein] synthase activity"/>
    <property type="evidence" value="ECO:0007669"/>
    <property type="project" value="InterPro"/>
</dbReference>
<dbReference type="AlphaFoldDB" id="A0A5S4GR57"/>
<dbReference type="InterPro" id="IPR013747">
    <property type="entry name" value="ACP_syn_III_C"/>
</dbReference>
<proteinExistence type="predicted"/>
<dbReference type="InterPro" id="IPR013751">
    <property type="entry name" value="ACP_syn_III_N"/>
</dbReference>
<evidence type="ECO:0000313" key="5">
    <source>
        <dbReference type="EMBL" id="TMR35299.1"/>
    </source>
</evidence>
<dbReference type="PANTHER" id="PTHR34069:SF2">
    <property type="entry name" value="BETA-KETOACYL-[ACYL-CARRIER-PROTEIN] SYNTHASE III"/>
    <property type="match status" value="1"/>
</dbReference>
<protein>
    <submittedName>
        <fullName evidence="5">3-oxoacyl-ACP synthase</fullName>
    </submittedName>
</protein>
<dbReference type="PANTHER" id="PTHR34069">
    <property type="entry name" value="3-OXOACYL-[ACYL-CARRIER-PROTEIN] SYNTHASE 3"/>
    <property type="match status" value="1"/>
</dbReference>
<organism evidence="5 6">
    <name type="scientific">Nonomuraea zeae</name>
    <dbReference type="NCBI Taxonomy" id="1642303"/>
    <lineage>
        <taxon>Bacteria</taxon>
        <taxon>Bacillati</taxon>
        <taxon>Actinomycetota</taxon>
        <taxon>Actinomycetes</taxon>
        <taxon>Streptosporangiales</taxon>
        <taxon>Streptosporangiaceae</taxon>
        <taxon>Nonomuraea</taxon>
    </lineage>
</organism>
<name>A0A5S4GR57_9ACTN</name>
<feature type="domain" description="Beta-ketoacyl-[acyl-carrier-protein] synthase III N-terminal" evidence="4">
    <location>
        <begin position="109"/>
        <end position="178"/>
    </location>
</feature>
<dbReference type="Gene3D" id="3.40.47.10">
    <property type="match status" value="2"/>
</dbReference>
<evidence type="ECO:0000256" key="2">
    <source>
        <dbReference type="ARBA" id="ARBA00023315"/>
    </source>
</evidence>
<accession>A0A5S4GR57</accession>
<evidence type="ECO:0000259" key="3">
    <source>
        <dbReference type="Pfam" id="PF08541"/>
    </source>
</evidence>
<sequence length="346" mass="37152">MRTTDVFIKGLGVYLPDSVSIDWAVDQGLFPADQVGVQGWTGAAIAGDVPAPEMGLQAAQHALKRGGWPADDVDLLLYCNSWHQGPDGWQPQYHLQRNLLGGRPLSVQIQHGCNGMFSAFELGASYLLADEQRRAALLVASDNWGTPMINRWHPGPGLMMGDAACAVLLTREPGFARLLSVCSITVPEAEEVHRAGEPMFPPGVTVGRAMDLHARSERFREQIISGQGDPAALLKVQQTMLLSVEQSLTEAGITAADVTRVAFMNMSQEAINDRGTAALGLRSEQTTWDFGRTVGHMGASDQVLSFEHLVDSGQLGVGDHMLLVGVGPGINLSAAVIEIVDTPPWK</sequence>
<dbReference type="GO" id="GO:0006633">
    <property type="term" value="P:fatty acid biosynthetic process"/>
    <property type="evidence" value="ECO:0007669"/>
    <property type="project" value="InterPro"/>
</dbReference>
<keyword evidence="1" id="KW-0808">Transferase</keyword>
<dbReference type="Proteomes" id="UP000306628">
    <property type="component" value="Unassembled WGS sequence"/>
</dbReference>
<dbReference type="InterPro" id="IPR016039">
    <property type="entry name" value="Thiolase-like"/>
</dbReference>
<evidence type="ECO:0000313" key="6">
    <source>
        <dbReference type="Proteomes" id="UP000306628"/>
    </source>
</evidence>
<dbReference type="OrthoDB" id="7055207at2"/>
<dbReference type="EMBL" id="VCKX01000035">
    <property type="protein sequence ID" value="TMR35299.1"/>
    <property type="molecule type" value="Genomic_DNA"/>
</dbReference>
<dbReference type="Pfam" id="PF08541">
    <property type="entry name" value="ACP_syn_III_C"/>
    <property type="match status" value="1"/>
</dbReference>
<evidence type="ECO:0000256" key="1">
    <source>
        <dbReference type="ARBA" id="ARBA00022679"/>
    </source>
</evidence>
<evidence type="ECO:0000259" key="4">
    <source>
        <dbReference type="Pfam" id="PF08545"/>
    </source>
</evidence>
<comment type="caution">
    <text evidence="5">The sequence shown here is derived from an EMBL/GenBank/DDBJ whole genome shotgun (WGS) entry which is preliminary data.</text>
</comment>
<dbReference type="RefSeq" id="WP_138690169.1">
    <property type="nucleotide sequence ID" value="NZ_JBHSAZ010000043.1"/>
</dbReference>
<feature type="domain" description="Beta-ketoacyl-[acyl-carrier-protein] synthase III C-terminal" evidence="3">
    <location>
        <begin position="248"/>
        <end position="339"/>
    </location>
</feature>